<proteinExistence type="predicted"/>
<name>A0A081C861_VECG1</name>
<dbReference type="HOGENOM" id="CLU_2785455_0_0_0"/>
<dbReference type="Proteomes" id="UP000030661">
    <property type="component" value="Unassembled WGS sequence"/>
</dbReference>
<evidence type="ECO:0000313" key="3">
    <source>
        <dbReference type="Proteomes" id="UP000030661"/>
    </source>
</evidence>
<dbReference type="EMBL" id="DF820474">
    <property type="protein sequence ID" value="GAK60766.1"/>
    <property type="molecule type" value="Genomic_DNA"/>
</dbReference>
<protein>
    <submittedName>
        <fullName evidence="2">Uncharacterized protein</fullName>
    </submittedName>
</protein>
<keyword evidence="3" id="KW-1185">Reference proteome</keyword>
<organism evidence="2">
    <name type="scientific">Vecturithrix granuli</name>
    <dbReference type="NCBI Taxonomy" id="1499967"/>
    <lineage>
        <taxon>Bacteria</taxon>
        <taxon>Candidatus Moduliflexota</taxon>
        <taxon>Candidatus Vecturitrichia</taxon>
        <taxon>Candidatus Vecturitrichales</taxon>
        <taxon>Candidatus Vecturitrichaceae</taxon>
        <taxon>Candidatus Vecturithrix</taxon>
    </lineage>
</organism>
<sequence>MVAQGVSPGGENPTCVPSPLRVPPPLAAERGEGRGEPASCPSCPRADTLGYQIPPRWGLKAYLELTFI</sequence>
<reference evidence="2" key="1">
    <citation type="journal article" date="2015" name="PeerJ">
        <title>First genomic representation of candidate bacterial phylum KSB3 points to enhanced environmental sensing as a trigger of wastewater bulking.</title>
        <authorList>
            <person name="Sekiguchi Y."/>
            <person name="Ohashi A."/>
            <person name="Parks D.H."/>
            <person name="Yamauchi T."/>
            <person name="Tyson G.W."/>
            <person name="Hugenholtz P."/>
        </authorList>
    </citation>
    <scope>NUCLEOTIDE SEQUENCE [LARGE SCALE GENOMIC DNA]</scope>
</reference>
<feature type="region of interest" description="Disordered" evidence="1">
    <location>
        <begin position="1"/>
        <end position="45"/>
    </location>
</feature>
<dbReference type="AlphaFoldDB" id="A0A081C861"/>
<gene>
    <name evidence="2" type="ORF">U27_00664</name>
</gene>
<accession>A0A081C861</accession>
<evidence type="ECO:0000256" key="1">
    <source>
        <dbReference type="SAM" id="MobiDB-lite"/>
    </source>
</evidence>
<evidence type="ECO:0000313" key="2">
    <source>
        <dbReference type="EMBL" id="GAK60766.1"/>
    </source>
</evidence>